<keyword evidence="2" id="KW-1185">Reference proteome</keyword>
<dbReference type="KEGG" id="hau:Haur_4735"/>
<evidence type="ECO:0000313" key="2">
    <source>
        <dbReference type="Proteomes" id="UP000000787"/>
    </source>
</evidence>
<dbReference type="HOGENOM" id="CLU_1292919_0_0_0"/>
<name>A9B216_HERA2</name>
<dbReference type="BioCyc" id="HAUR316274:GHYA-4793-MONOMER"/>
<proteinExistence type="predicted"/>
<reference evidence="1 2" key="1">
    <citation type="journal article" date="2011" name="Stand. Genomic Sci.">
        <title>Complete genome sequence of the filamentous gliding predatory bacterium Herpetosiphon aurantiacus type strain (114-95(T)).</title>
        <authorList>
            <person name="Kiss H."/>
            <person name="Nett M."/>
            <person name="Domin N."/>
            <person name="Martin K."/>
            <person name="Maresca J.A."/>
            <person name="Copeland A."/>
            <person name="Lapidus A."/>
            <person name="Lucas S."/>
            <person name="Berry K.W."/>
            <person name="Glavina Del Rio T."/>
            <person name="Dalin E."/>
            <person name="Tice H."/>
            <person name="Pitluck S."/>
            <person name="Richardson P."/>
            <person name="Bruce D."/>
            <person name="Goodwin L."/>
            <person name="Han C."/>
            <person name="Detter J.C."/>
            <person name="Schmutz J."/>
            <person name="Brettin T."/>
            <person name="Land M."/>
            <person name="Hauser L."/>
            <person name="Kyrpides N.C."/>
            <person name="Ivanova N."/>
            <person name="Goker M."/>
            <person name="Woyke T."/>
            <person name="Klenk H.P."/>
            <person name="Bryant D.A."/>
        </authorList>
    </citation>
    <scope>NUCLEOTIDE SEQUENCE [LARGE SCALE GENOMIC DNA]</scope>
    <source>
        <strain evidence="2">ATCC 23779 / DSM 785 / 114-95</strain>
    </source>
</reference>
<gene>
    <name evidence="1" type="ordered locus">Haur_4735</name>
</gene>
<dbReference type="AlphaFoldDB" id="A9B216"/>
<sequence length="213" mass="23126">MNMHTKAIRCDRLTKDFALYLNGELIGYSSSYSEGESRLNELVYDLLRRASHADISDLTPEDAEVALEVVTALATEETVTEVVPTDATTQVEVKSMADDESGKETHGVPVFSSTIGGIECTLGTDGALTVSAARRDEPAYGRSPDDTDALYLFLTKLPQVGPLLEGTHMERQHFLYGDMEIKTNDEGFDAAPSIVAHLAKARREKETVAANAA</sequence>
<dbReference type="STRING" id="316274.Haur_4735"/>
<organism evidence="1 2">
    <name type="scientific">Herpetosiphon aurantiacus (strain ATCC 23779 / DSM 785 / 114-95)</name>
    <dbReference type="NCBI Taxonomy" id="316274"/>
    <lineage>
        <taxon>Bacteria</taxon>
        <taxon>Bacillati</taxon>
        <taxon>Chloroflexota</taxon>
        <taxon>Chloroflexia</taxon>
        <taxon>Herpetosiphonales</taxon>
        <taxon>Herpetosiphonaceae</taxon>
        <taxon>Herpetosiphon</taxon>
    </lineage>
</organism>
<dbReference type="Proteomes" id="UP000000787">
    <property type="component" value="Chromosome"/>
</dbReference>
<evidence type="ECO:0000313" key="1">
    <source>
        <dbReference type="EMBL" id="ABX07366.1"/>
    </source>
</evidence>
<dbReference type="InParanoid" id="A9B216"/>
<accession>A9B216</accession>
<dbReference type="EMBL" id="CP000875">
    <property type="protein sequence ID" value="ABX07366.1"/>
    <property type="molecule type" value="Genomic_DNA"/>
</dbReference>
<protein>
    <submittedName>
        <fullName evidence="1">Uncharacterized protein</fullName>
    </submittedName>
</protein>